<dbReference type="InterPro" id="IPR007627">
    <property type="entry name" value="RNA_pol_sigma70_r2"/>
</dbReference>
<dbReference type="GO" id="GO:0006352">
    <property type="term" value="P:DNA-templated transcription initiation"/>
    <property type="evidence" value="ECO:0007669"/>
    <property type="project" value="InterPro"/>
</dbReference>
<accession>A0A285R619</accession>
<gene>
    <name evidence="4" type="ORF">SAMN05428964_1016</name>
</gene>
<sequence>MTERPTDPVFTDLRPGLTRLAYRMLGSVADAEDIVQEAYLRWLGVNPTDIREPAAFLRTIVTRLCLNLLKSARRQRETYIGPWLPEPVFEPDETRIDDNITLPLMIALERLSPLERAAFLLHDVFGMGFDEIAPVIDRETATCRKLASRARQNIHAARPRFSVPKDQGMKIASAFFTASRTGDLQALRDLLADDVAAYADGGGRVPATPVPLTGISAVMQRHMEMAEGFAQSPSRLVRFAMIDGLPGFITIEAGNILQTTALQIERGRITALYVTRNPDKLGHLAHHRTLQ</sequence>
<dbReference type="Pfam" id="PF04542">
    <property type="entry name" value="Sigma70_r2"/>
    <property type="match status" value="1"/>
</dbReference>
<dbReference type="SUPFAM" id="SSF54427">
    <property type="entry name" value="NTF2-like"/>
    <property type="match status" value="1"/>
</dbReference>
<dbReference type="SUPFAM" id="SSF88946">
    <property type="entry name" value="Sigma2 domain of RNA polymerase sigma factors"/>
    <property type="match status" value="1"/>
</dbReference>
<dbReference type="Proteomes" id="UP000219068">
    <property type="component" value="Unassembled WGS sequence"/>
</dbReference>
<dbReference type="SUPFAM" id="SSF88659">
    <property type="entry name" value="Sigma3 and sigma4 domains of RNA polymerase sigma factors"/>
    <property type="match status" value="1"/>
</dbReference>
<dbReference type="Pfam" id="PF08281">
    <property type="entry name" value="Sigma70_r4_2"/>
    <property type="match status" value="1"/>
</dbReference>
<evidence type="ECO:0000259" key="2">
    <source>
        <dbReference type="Pfam" id="PF04542"/>
    </source>
</evidence>
<dbReference type="PANTHER" id="PTHR30173:SF43">
    <property type="entry name" value="ECF RNA POLYMERASE SIGMA FACTOR SIGI-RELATED"/>
    <property type="match status" value="1"/>
</dbReference>
<dbReference type="InterPro" id="IPR013325">
    <property type="entry name" value="RNA_pol_sigma_r2"/>
</dbReference>
<dbReference type="NCBIfam" id="NF007214">
    <property type="entry name" value="PRK09636.1"/>
    <property type="match status" value="1"/>
</dbReference>
<dbReference type="InterPro" id="IPR013324">
    <property type="entry name" value="RNA_pol_sigma_r3/r4-like"/>
</dbReference>
<organism evidence="4 5">
    <name type="scientific">Thalassospira xiamenensis</name>
    <dbReference type="NCBI Taxonomy" id="220697"/>
    <lineage>
        <taxon>Bacteria</taxon>
        <taxon>Pseudomonadati</taxon>
        <taxon>Pseudomonadota</taxon>
        <taxon>Alphaproteobacteria</taxon>
        <taxon>Rhodospirillales</taxon>
        <taxon>Thalassospiraceae</taxon>
        <taxon>Thalassospira</taxon>
    </lineage>
</organism>
<feature type="domain" description="RNA polymerase sigma factor 70 region 4 type 2" evidence="3">
    <location>
        <begin position="107"/>
        <end position="153"/>
    </location>
</feature>
<comment type="subunit">
    <text evidence="1">Interacts transiently with the RNA polymerase catalytic core formed by RpoA, RpoB, RpoC and RpoZ (2 alpha, 1 beta, 1 beta' and 1 omega subunit) to form the RNA polymerase holoenzyme that can initiate transcription.</text>
</comment>
<evidence type="ECO:0000313" key="4">
    <source>
        <dbReference type="EMBL" id="SOB89324.1"/>
    </source>
</evidence>
<evidence type="ECO:0000259" key="3">
    <source>
        <dbReference type="Pfam" id="PF08281"/>
    </source>
</evidence>
<proteinExistence type="predicted"/>
<dbReference type="EMBL" id="OBMM01000001">
    <property type="protein sequence ID" value="SOB89324.1"/>
    <property type="molecule type" value="Genomic_DNA"/>
</dbReference>
<dbReference type="Gene3D" id="3.10.450.50">
    <property type="match status" value="1"/>
</dbReference>
<dbReference type="PANTHER" id="PTHR30173">
    <property type="entry name" value="SIGMA 19 FACTOR"/>
    <property type="match status" value="1"/>
</dbReference>
<dbReference type="InterPro" id="IPR013249">
    <property type="entry name" value="RNA_pol_sigma70_r4_t2"/>
</dbReference>
<dbReference type="GO" id="GO:0016987">
    <property type="term" value="F:sigma factor activity"/>
    <property type="evidence" value="ECO:0007669"/>
    <property type="project" value="InterPro"/>
</dbReference>
<name>A0A285R619_9PROT</name>
<dbReference type="InterPro" id="IPR052704">
    <property type="entry name" value="ECF_Sigma-70_Domain"/>
</dbReference>
<reference evidence="4 5" key="1">
    <citation type="submission" date="2017-08" db="EMBL/GenBank/DDBJ databases">
        <authorList>
            <person name="de Groot N.N."/>
        </authorList>
    </citation>
    <scope>NUCLEOTIDE SEQUENCE [LARGE SCALE GENOMIC DNA]</scope>
    <source>
        <strain evidence="4 5">USBA 78</strain>
    </source>
</reference>
<dbReference type="InterPro" id="IPR032710">
    <property type="entry name" value="NTF2-like_dom_sf"/>
</dbReference>
<evidence type="ECO:0000256" key="1">
    <source>
        <dbReference type="ARBA" id="ARBA00011344"/>
    </source>
</evidence>
<dbReference type="InterPro" id="IPR036388">
    <property type="entry name" value="WH-like_DNA-bd_sf"/>
</dbReference>
<dbReference type="GO" id="GO:0003677">
    <property type="term" value="F:DNA binding"/>
    <property type="evidence" value="ECO:0007669"/>
    <property type="project" value="InterPro"/>
</dbReference>
<feature type="domain" description="RNA polymerase sigma-70 region 2" evidence="2">
    <location>
        <begin position="10"/>
        <end position="74"/>
    </location>
</feature>
<dbReference type="RefSeq" id="WP_097051407.1">
    <property type="nucleotide sequence ID" value="NZ_OBMM01000001.1"/>
</dbReference>
<dbReference type="Gene3D" id="1.10.10.10">
    <property type="entry name" value="Winged helix-like DNA-binding domain superfamily/Winged helix DNA-binding domain"/>
    <property type="match status" value="1"/>
</dbReference>
<dbReference type="Gene3D" id="1.10.1740.10">
    <property type="match status" value="1"/>
</dbReference>
<dbReference type="AlphaFoldDB" id="A0A285R619"/>
<evidence type="ECO:0000313" key="5">
    <source>
        <dbReference type="Proteomes" id="UP000219068"/>
    </source>
</evidence>
<protein>
    <submittedName>
        <fullName evidence="4">RNA polymerase sigma-70 factor, ECF subfamily</fullName>
    </submittedName>
</protein>